<feature type="region of interest" description="Disordered" evidence="2">
    <location>
        <begin position="339"/>
        <end position="415"/>
    </location>
</feature>
<accession>A0A091CPQ2</accession>
<reference evidence="5 6" key="1">
    <citation type="submission" date="2013-11" db="EMBL/GenBank/DDBJ databases">
        <title>The Damaraland mole rat (Fukomys damarensis) genome and evolution of African mole rats.</title>
        <authorList>
            <person name="Gladyshev V.N."/>
            <person name="Fang X."/>
        </authorList>
    </citation>
    <scope>NUCLEOTIDE SEQUENCE [LARGE SCALE GENOMIC DNA]</scope>
    <source>
        <tissue evidence="5">Liver</tissue>
    </source>
</reference>
<feature type="compositionally biased region" description="Polar residues" evidence="2">
    <location>
        <begin position="484"/>
        <end position="496"/>
    </location>
</feature>
<evidence type="ECO:0000313" key="6">
    <source>
        <dbReference type="Proteomes" id="UP000028990"/>
    </source>
</evidence>
<dbReference type="Pfam" id="PF10488">
    <property type="entry name" value="PP1c_bdg"/>
    <property type="match status" value="1"/>
</dbReference>
<dbReference type="InterPro" id="IPR019523">
    <property type="entry name" value="Prot_Pase1_reg-su15A/B_C"/>
</dbReference>
<proteinExistence type="inferred from homology"/>
<name>A0A091CPQ2_FUKDA</name>
<dbReference type="GO" id="GO:0005783">
    <property type="term" value="C:endoplasmic reticulum"/>
    <property type="evidence" value="ECO:0007669"/>
    <property type="project" value="TreeGrafter"/>
</dbReference>
<dbReference type="Pfam" id="PF10472">
    <property type="entry name" value="CReP_N"/>
    <property type="match status" value="1"/>
</dbReference>
<keyword evidence="6" id="KW-1185">Reference proteome</keyword>
<dbReference type="STRING" id="885580.ENSFDAP00000003690"/>
<dbReference type="GO" id="GO:0034976">
    <property type="term" value="P:response to endoplasmic reticulum stress"/>
    <property type="evidence" value="ECO:0007669"/>
    <property type="project" value="TreeGrafter"/>
</dbReference>
<evidence type="ECO:0000259" key="3">
    <source>
        <dbReference type="Pfam" id="PF10472"/>
    </source>
</evidence>
<evidence type="ECO:0000313" key="5">
    <source>
        <dbReference type="EMBL" id="KFO19603.1"/>
    </source>
</evidence>
<dbReference type="PANTHER" id="PTHR16489">
    <property type="entry name" value="GH11727P"/>
    <property type="match status" value="1"/>
</dbReference>
<feature type="compositionally biased region" description="Acidic residues" evidence="2">
    <location>
        <begin position="435"/>
        <end position="454"/>
    </location>
</feature>
<dbReference type="Proteomes" id="UP000028990">
    <property type="component" value="Unassembled WGS sequence"/>
</dbReference>
<gene>
    <name evidence="5" type="ORF">H920_18914</name>
</gene>
<protein>
    <submittedName>
        <fullName evidence="5">Protein phosphatase 1 regulatory subunit 15B</fullName>
    </submittedName>
</protein>
<sequence length="711" mass="77410">MALPSADSSCANLWVLWSAARCRHRCSWGSGRLLDQAAFPAPRPAPQLDPEAADVGPAFRWLHSDQMARLCRRLQHLESSEEARGSAPLSSAQPGARAGSWTKLLSRLLARLPSLIQKLLMWGQLFGGFIPTRWLDFVGGYSILRALRRREEVAAPPAQKKSESARSLDLCDGSGTSAFDWLEEGVPWQCAASDLGLALEAKTRASDPSARAFFPGQPLWGVELWPRGLRARLCPGPPSGPRVGSFGVVSYLLHPSCLDCLGGPELRCHPQPLSAEISAASWRGYPPLSREGLPEIHHVRTKRLEFLQQTGKGQELPTPDQDNGYHSLEEEHGLLRADVKPCPAAPGPAGVPGSGQEPAGEKVPTEGAPLALERAGPSGSSPRVGDPAEEEPGEDRASAGDSSDVEDDRPLSSRPACANRLIDFILGGAASDLEAGSDSEGEGWGEDAEDDGFDSEGSLSDSDPEGDAEGLQLWSAFHSVDPYNPQNFTATIQTAPRTVPGEPSGSGKDLSDKPDLENSPQAGVVPETPDWDSEEEGDWESSADEAESLKLWNSFCNSDDPYNLLNFTAPFQTSGKDLKDSLASERPAESLVAISECHGLLSCKVQLLEHQEVESSDLLQQQTVSVEKHTSIKRKKVTFLEEVTEYYVSGDEDRKGPWEEFARDACRFRKRIQETEDAIGHCLTFEHRERMFNRLQATCFKELKCFPAMLN</sequence>
<feature type="region of interest" description="Disordered" evidence="2">
    <location>
        <begin position="430"/>
        <end position="541"/>
    </location>
</feature>
<comment type="similarity">
    <text evidence="1">Belongs to the PPP1R15 family.</text>
</comment>
<dbReference type="GO" id="GO:0019888">
    <property type="term" value="F:protein phosphatase regulator activity"/>
    <property type="evidence" value="ECO:0007669"/>
    <property type="project" value="TreeGrafter"/>
</dbReference>
<evidence type="ECO:0000259" key="4">
    <source>
        <dbReference type="Pfam" id="PF10488"/>
    </source>
</evidence>
<dbReference type="EMBL" id="KN124946">
    <property type="protein sequence ID" value="KFO19603.1"/>
    <property type="molecule type" value="Genomic_DNA"/>
</dbReference>
<dbReference type="PANTHER" id="PTHR16489:SF11">
    <property type="entry name" value="PROTEIN PHOSPHATASE 1 REGULATORY SUBUNIT 15B"/>
    <property type="match status" value="1"/>
</dbReference>
<dbReference type="GO" id="GO:0051246">
    <property type="term" value="P:regulation of protein metabolic process"/>
    <property type="evidence" value="ECO:0007669"/>
    <property type="project" value="UniProtKB-ARBA"/>
</dbReference>
<dbReference type="eggNOG" id="ENOG502QV9K">
    <property type="taxonomic scope" value="Eukaryota"/>
</dbReference>
<dbReference type="GO" id="GO:0000164">
    <property type="term" value="C:protein phosphatase type 1 complex"/>
    <property type="evidence" value="ECO:0007669"/>
    <property type="project" value="TreeGrafter"/>
</dbReference>
<dbReference type="AlphaFoldDB" id="A0A091CPQ2"/>
<organism evidence="5 6">
    <name type="scientific">Fukomys damarensis</name>
    <name type="common">Damaraland mole rat</name>
    <name type="synonym">Cryptomys damarensis</name>
    <dbReference type="NCBI Taxonomy" id="885580"/>
    <lineage>
        <taxon>Eukaryota</taxon>
        <taxon>Metazoa</taxon>
        <taxon>Chordata</taxon>
        <taxon>Craniata</taxon>
        <taxon>Vertebrata</taxon>
        <taxon>Euteleostomi</taxon>
        <taxon>Mammalia</taxon>
        <taxon>Eutheria</taxon>
        <taxon>Euarchontoglires</taxon>
        <taxon>Glires</taxon>
        <taxon>Rodentia</taxon>
        <taxon>Hystricomorpha</taxon>
        <taxon>Bathyergidae</taxon>
        <taxon>Fukomys</taxon>
    </lineage>
</organism>
<feature type="compositionally biased region" description="Acidic residues" evidence="2">
    <location>
        <begin position="529"/>
        <end position="541"/>
    </location>
</feature>
<feature type="domain" description="Protein phosphatase 1 regulatory subunit 15B N-terminal" evidence="3">
    <location>
        <begin position="78"/>
        <end position="268"/>
    </location>
</feature>
<feature type="domain" description="Protein phosphatase 1 regulatory subunit 15A/B C-terminal" evidence="4">
    <location>
        <begin position="466"/>
        <end position="695"/>
    </location>
</feature>
<dbReference type="InterPro" id="IPR019512">
    <property type="entry name" value="Prot_Pase1_reg-su15B_N"/>
</dbReference>
<evidence type="ECO:0000256" key="1">
    <source>
        <dbReference type="ARBA" id="ARBA00010161"/>
    </source>
</evidence>
<evidence type="ECO:0000256" key="2">
    <source>
        <dbReference type="SAM" id="MobiDB-lite"/>
    </source>
</evidence>
<dbReference type="InterPro" id="IPR051254">
    <property type="entry name" value="PPP1R15"/>
</dbReference>